<evidence type="ECO:0000256" key="3">
    <source>
        <dbReference type="ARBA" id="ARBA00023098"/>
    </source>
</evidence>
<dbReference type="Pfam" id="PF04336">
    <property type="entry name" value="ACP_PD"/>
    <property type="match status" value="1"/>
</dbReference>
<keyword evidence="4" id="KW-0276">Fatty acid metabolism</keyword>
<protein>
    <submittedName>
        <fullName evidence="5">DUF479 domain-containing protein</fullName>
    </submittedName>
</protein>
<dbReference type="Proteomes" id="UP001645038">
    <property type="component" value="Unassembled WGS sequence"/>
</dbReference>
<evidence type="ECO:0000256" key="1">
    <source>
        <dbReference type="ARBA" id="ARBA00022516"/>
    </source>
</evidence>
<comment type="caution">
    <text evidence="5">The sequence shown here is derived from an EMBL/GenBank/DDBJ whole genome shotgun (WGS) entry which is preliminary data.</text>
</comment>
<keyword evidence="3" id="KW-0443">Lipid metabolism</keyword>
<dbReference type="InterPro" id="IPR007431">
    <property type="entry name" value="ACP_PD"/>
</dbReference>
<dbReference type="PANTHER" id="PTHR38764">
    <property type="entry name" value="ACYL CARRIER PROTEIN PHOSPHODIESTERASE"/>
    <property type="match status" value="1"/>
</dbReference>
<sequence length="201" mass="22604">MNFLAHAWLASSGNDDFLYGNLVADGVKGSDLSAWTSDVAHGIRHHRKVDAWVDQHPSVLGAKQRAPEGKRRYAGIALDIVWDHFLARDKAGRDEQQKLVTRCYDLLSSRSAPNRLEAMVPYLVEHDWLRNYADFEFTCNAVAGLGRRLSGPNRLAELIPWLHRDYALLEADFQSLWPALSATLSSSGRNAQCDKSQREES</sequence>
<evidence type="ECO:0000256" key="2">
    <source>
        <dbReference type="ARBA" id="ARBA00022801"/>
    </source>
</evidence>
<dbReference type="PANTHER" id="PTHR38764:SF1">
    <property type="entry name" value="ACYL CARRIER PROTEIN PHOSPHODIESTERASE"/>
    <property type="match status" value="1"/>
</dbReference>
<keyword evidence="4" id="KW-0275">Fatty acid biosynthesis</keyword>
<evidence type="ECO:0000313" key="6">
    <source>
        <dbReference type="Proteomes" id="UP001645038"/>
    </source>
</evidence>
<keyword evidence="2" id="KW-0378">Hydrolase</keyword>
<keyword evidence="1" id="KW-0444">Lipid biosynthesis</keyword>
<gene>
    <name evidence="5" type="ORF">EI547_17865</name>
</gene>
<accession>A0ABR9G2Y8</accession>
<dbReference type="RefSeq" id="WP_192539730.1">
    <property type="nucleotide sequence ID" value="NZ_RRZB01000074.1"/>
</dbReference>
<reference evidence="5 6" key="1">
    <citation type="submission" date="2020-07" db="EMBL/GenBank/DDBJ databases">
        <title>Halophilic bacteria isolated from french cheeses.</title>
        <authorList>
            <person name="Kothe C.I."/>
            <person name="Farah-Kraiem B."/>
            <person name="Renault P."/>
            <person name="Dridi B."/>
        </authorList>
    </citation>
    <scope>NUCLEOTIDE SEQUENCE [LARGE SCALE GENOMIC DNA]</scope>
    <source>
        <strain evidence="5 6">FME20</strain>
    </source>
</reference>
<name>A0ABR9G2Y8_9GAMM</name>
<keyword evidence="6" id="KW-1185">Reference proteome</keyword>
<proteinExistence type="predicted"/>
<evidence type="ECO:0000313" key="5">
    <source>
        <dbReference type="EMBL" id="MBE0465300.1"/>
    </source>
</evidence>
<organism evidence="5 6">
    <name type="scientific">Halomonas colorata</name>
    <dbReference type="NCBI Taxonomy" id="2742615"/>
    <lineage>
        <taxon>Bacteria</taxon>
        <taxon>Pseudomonadati</taxon>
        <taxon>Pseudomonadota</taxon>
        <taxon>Gammaproteobacteria</taxon>
        <taxon>Oceanospirillales</taxon>
        <taxon>Halomonadaceae</taxon>
        <taxon>Halomonas</taxon>
    </lineage>
</organism>
<dbReference type="EMBL" id="RRZB01000074">
    <property type="protein sequence ID" value="MBE0465300.1"/>
    <property type="molecule type" value="Genomic_DNA"/>
</dbReference>
<evidence type="ECO:0000256" key="4">
    <source>
        <dbReference type="ARBA" id="ARBA00023160"/>
    </source>
</evidence>